<evidence type="ECO:0000256" key="1">
    <source>
        <dbReference type="SAM" id="MobiDB-lite"/>
    </source>
</evidence>
<dbReference type="Proteomes" id="UP000023152">
    <property type="component" value="Unassembled WGS sequence"/>
</dbReference>
<accession>X6NQ33</accession>
<reference evidence="2 3" key="1">
    <citation type="journal article" date="2013" name="Curr. Biol.">
        <title>The Genome of the Foraminiferan Reticulomyxa filosa.</title>
        <authorList>
            <person name="Glockner G."/>
            <person name="Hulsmann N."/>
            <person name="Schleicher M."/>
            <person name="Noegel A.A."/>
            <person name="Eichinger L."/>
            <person name="Gallinger C."/>
            <person name="Pawlowski J."/>
            <person name="Sierra R."/>
            <person name="Euteneuer U."/>
            <person name="Pillet L."/>
            <person name="Moustafa A."/>
            <person name="Platzer M."/>
            <person name="Groth M."/>
            <person name="Szafranski K."/>
            <person name="Schliwa M."/>
        </authorList>
    </citation>
    <scope>NUCLEOTIDE SEQUENCE [LARGE SCALE GENOMIC DNA]</scope>
</reference>
<name>X6NQ33_RETFI</name>
<keyword evidence="3" id="KW-1185">Reference proteome</keyword>
<evidence type="ECO:0000313" key="2">
    <source>
        <dbReference type="EMBL" id="ETO28136.1"/>
    </source>
</evidence>
<dbReference type="AlphaFoldDB" id="X6NQ33"/>
<gene>
    <name evidence="2" type="ORF">RFI_08996</name>
</gene>
<feature type="compositionally biased region" description="Polar residues" evidence="1">
    <location>
        <begin position="263"/>
        <end position="280"/>
    </location>
</feature>
<dbReference type="EMBL" id="ASPP01006837">
    <property type="protein sequence ID" value="ETO28136.1"/>
    <property type="molecule type" value="Genomic_DNA"/>
</dbReference>
<organism evidence="2 3">
    <name type="scientific">Reticulomyxa filosa</name>
    <dbReference type="NCBI Taxonomy" id="46433"/>
    <lineage>
        <taxon>Eukaryota</taxon>
        <taxon>Sar</taxon>
        <taxon>Rhizaria</taxon>
        <taxon>Retaria</taxon>
        <taxon>Foraminifera</taxon>
        <taxon>Monothalamids</taxon>
        <taxon>Reticulomyxidae</taxon>
        <taxon>Reticulomyxa</taxon>
    </lineage>
</organism>
<proteinExistence type="predicted"/>
<comment type="caution">
    <text evidence="2">The sequence shown here is derived from an EMBL/GenBank/DDBJ whole genome shotgun (WGS) entry which is preliminary data.</text>
</comment>
<sequence>MLLDIKVWKKVKIWKQMQIFDPSTMQFSSTEITNIGANKKKKKKKNQKINDKDLPTYCKDYFNKYGNHQTKIPPQTKTSLLTIVRKHWQGDLLCDHLIYLLHTLYKDHGIMNKMDGISKQQLSPYMQPFLIDFLKLKLPISIFGIYGVVEESLIKWAYQILLGLNNFESLQVVDILKAISEHQLIRVLLVSRFNDMVNSRCAAISSLGPYQLKIFLKWMDLMDNHNHNILHLVIGNQSTNLIEEGEIKDDGSNEGELKDDSSNTHNSNALRQSCNEQEGQPEQIVQKAVARKRNLNEQQNTDMEGSEDYGKGPSKRQKV</sequence>
<evidence type="ECO:0000313" key="3">
    <source>
        <dbReference type="Proteomes" id="UP000023152"/>
    </source>
</evidence>
<feature type="region of interest" description="Disordered" evidence="1">
    <location>
        <begin position="247"/>
        <end position="319"/>
    </location>
</feature>
<protein>
    <submittedName>
        <fullName evidence="2">Uncharacterized protein</fullName>
    </submittedName>
</protein>
<feature type="compositionally biased region" description="Basic and acidic residues" evidence="1">
    <location>
        <begin position="248"/>
        <end position="262"/>
    </location>
</feature>